<evidence type="ECO:0000313" key="4">
    <source>
        <dbReference type="Proteomes" id="UP000033121"/>
    </source>
</evidence>
<dbReference type="AlphaFoldDB" id="A0A0E9N3Q2"/>
<feature type="domain" description="YcxB-like C-terminal" evidence="2">
    <location>
        <begin position="96"/>
        <end position="154"/>
    </location>
</feature>
<comment type="caution">
    <text evidence="3">The sequence shown here is derived from an EMBL/GenBank/DDBJ whole genome shotgun (WGS) entry which is preliminary data.</text>
</comment>
<feature type="transmembrane region" description="Helical" evidence="1">
    <location>
        <begin position="29"/>
        <end position="46"/>
    </location>
</feature>
<dbReference type="Proteomes" id="UP000033121">
    <property type="component" value="Unassembled WGS sequence"/>
</dbReference>
<keyword evidence="4" id="KW-1185">Reference proteome</keyword>
<name>A0A0E9N3Q2_9BACT</name>
<dbReference type="STRING" id="1220578.FPE01S_03_06500"/>
<proteinExistence type="predicted"/>
<feature type="transmembrane region" description="Helical" evidence="1">
    <location>
        <begin position="52"/>
        <end position="71"/>
    </location>
</feature>
<evidence type="ECO:0000313" key="3">
    <source>
        <dbReference type="EMBL" id="GAO44612.1"/>
    </source>
</evidence>
<organism evidence="3 4">
    <name type="scientific">Flavihumibacter petaseus NBRC 106054</name>
    <dbReference type="NCBI Taxonomy" id="1220578"/>
    <lineage>
        <taxon>Bacteria</taxon>
        <taxon>Pseudomonadati</taxon>
        <taxon>Bacteroidota</taxon>
        <taxon>Chitinophagia</taxon>
        <taxon>Chitinophagales</taxon>
        <taxon>Chitinophagaceae</taxon>
        <taxon>Flavihumibacter</taxon>
    </lineage>
</organism>
<evidence type="ECO:0000256" key="1">
    <source>
        <dbReference type="SAM" id="Phobius"/>
    </source>
</evidence>
<protein>
    <recommendedName>
        <fullName evidence="2">YcxB-like C-terminal domain-containing protein</fullName>
    </recommendedName>
</protein>
<dbReference type="EMBL" id="BBWV01000003">
    <property type="protein sequence ID" value="GAO44612.1"/>
    <property type="molecule type" value="Genomic_DNA"/>
</dbReference>
<dbReference type="RefSeq" id="WP_046370512.1">
    <property type="nucleotide sequence ID" value="NZ_BBWV01000003.1"/>
</dbReference>
<keyword evidence="1" id="KW-1133">Transmembrane helix</keyword>
<sequence>MRLTVEITPQDRVKYSHRLLVKKELPQQLLYAALGFIAMTYFVYLFGIHLNAFWLFGIAILYSGMYGIVLFRKWQAAGDVAADGQAYSLFIECADGKIWYSNPDQENALMASTINGWDETPHALYVEVTDNRIVLIPKRSFDNTGQLEEFRTFIIRNRVKKPQ</sequence>
<keyword evidence="1" id="KW-0472">Membrane</keyword>
<accession>A0A0E9N3Q2</accession>
<evidence type="ECO:0000259" key="2">
    <source>
        <dbReference type="Pfam" id="PF14317"/>
    </source>
</evidence>
<keyword evidence="1" id="KW-0812">Transmembrane</keyword>
<dbReference type="Pfam" id="PF14317">
    <property type="entry name" value="YcxB"/>
    <property type="match status" value="1"/>
</dbReference>
<dbReference type="InterPro" id="IPR025588">
    <property type="entry name" value="YcxB-like_C"/>
</dbReference>
<reference evidence="3 4" key="1">
    <citation type="submission" date="2015-04" db="EMBL/GenBank/DDBJ databases">
        <title>Whole genome shotgun sequence of Flavihumibacter petaseus NBRC 106054.</title>
        <authorList>
            <person name="Miyazawa S."/>
            <person name="Hosoyama A."/>
            <person name="Hashimoto M."/>
            <person name="Noguchi M."/>
            <person name="Tsuchikane K."/>
            <person name="Ohji S."/>
            <person name="Yamazoe A."/>
            <person name="Ichikawa N."/>
            <person name="Kimura A."/>
            <person name="Fujita N."/>
        </authorList>
    </citation>
    <scope>NUCLEOTIDE SEQUENCE [LARGE SCALE GENOMIC DNA]</scope>
    <source>
        <strain evidence="3 4">NBRC 106054</strain>
    </source>
</reference>
<gene>
    <name evidence="3" type="ORF">FPE01S_03_06500</name>
</gene>